<gene>
    <name evidence="1" type="ORF">GOBAR_AA16263</name>
</gene>
<name>A0A2P5XM35_GOSBA</name>
<dbReference type="Proteomes" id="UP000239757">
    <property type="component" value="Unassembled WGS sequence"/>
</dbReference>
<evidence type="ECO:0000313" key="2">
    <source>
        <dbReference type="Proteomes" id="UP000239757"/>
    </source>
</evidence>
<evidence type="ECO:0000313" key="1">
    <source>
        <dbReference type="EMBL" id="PPS04401.1"/>
    </source>
</evidence>
<proteinExistence type="predicted"/>
<accession>A0A2P5XM35</accession>
<protein>
    <submittedName>
        <fullName evidence="1">Uncharacterized protein</fullName>
    </submittedName>
</protein>
<sequence>MARRVEGVIRGQCATCVEWRVCEILCGAEELEGVTRCEEDEGVVLGVCVSRASARLCGGRVVEVVVASSVAWGLRRERLSEEAGRGGGACGGGCTSIVCGRVIVVAVLRLDVVGNIVGVRGGASRGRDGRECERVGSSWWASGALARRALELCSPRVSEWWRGGGKVIVRLRVRECGEEEEVLCERVCDARSEWGGESVVE</sequence>
<organism evidence="1 2">
    <name type="scientific">Gossypium barbadense</name>
    <name type="common">Sea Island cotton</name>
    <name type="synonym">Hibiscus barbadensis</name>
    <dbReference type="NCBI Taxonomy" id="3634"/>
    <lineage>
        <taxon>Eukaryota</taxon>
        <taxon>Viridiplantae</taxon>
        <taxon>Streptophyta</taxon>
        <taxon>Embryophyta</taxon>
        <taxon>Tracheophyta</taxon>
        <taxon>Spermatophyta</taxon>
        <taxon>Magnoliopsida</taxon>
        <taxon>eudicotyledons</taxon>
        <taxon>Gunneridae</taxon>
        <taxon>Pentapetalae</taxon>
        <taxon>rosids</taxon>
        <taxon>malvids</taxon>
        <taxon>Malvales</taxon>
        <taxon>Malvaceae</taxon>
        <taxon>Malvoideae</taxon>
        <taxon>Gossypium</taxon>
    </lineage>
</organism>
<dbReference type="AlphaFoldDB" id="A0A2P5XM35"/>
<reference evidence="1 2" key="1">
    <citation type="submission" date="2015-01" db="EMBL/GenBank/DDBJ databases">
        <title>Genome of allotetraploid Gossypium barbadense reveals genomic plasticity and fiber elongation in cotton evolution.</title>
        <authorList>
            <person name="Chen X."/>
            <person name="Liu X."/>
            <person name="Zhao B."/>
            <person name="Zheng H."/>
            <person name="Hu Y."/>
            <person name="Lu G."/>
            <person name="Yang C."/>
            <person name="Chen J."/>
            <person name="Shan C."/>
            <person name="Zhang L."/>
            <person name="Zhou Y."/>
            <person name="Wang L."/>
            <person name="Guo W."/>
            <person name="Bai Y."/>
            <person name="Ruan J."/>
            <person name="Shangguan X."/>
            <person name="Mao Y."/>
            <person name="Jiang J."/>
            <person name="Zhu Y."/>
            <person name="Lei J."/>
            <person name="Kang H."/>
            <person name="Chen S."/>
            <person name="He X."/>
            <person name="Wang R."/>
            <person name="Wang Y."/>
            <person name="Chen J."/>
            <person name="Wang L."/>
            <person name="Yu S."/>
            <person name="Wang B."/>
            <person name="Wei J."/>
            <person name="Song S."/>
            <person name="Lu X."/>
            <person name="Gao Z."/>
            <person name="Gu W."/>
            <person name="Deng X."/>
            <person name="Ma D."/>
            <person name="Wang S."/>
            <person name="Liang W."/>
            <person name="Fang L."/>
            <person name="Cai C."/>
            <person name="Zhu X."/>
            <person name="Zhou B."/>
            <person name="Zhang Y."/>
            <person name="Chen Z."/>
            <person name="Xu S."/>
            <person name="Zhu R."/>
            <person name="Wang S."/>
            <person name="Zhang T."/>
            <person name="Zhao G."/>
        </authorList>
    </citation>
    <scope>NUCLEOTIDE SEQUENCE [LARGE SCALE GENOMIC DNA]</scope>
    <source>
        <strain evidence="2">cv. Xinhai21</strain>
        <tissue evidence="1">Leaf</tissue>
    </source>
</reference>
<dbReference type="EMBL" id="KZ664603">
    <property type="protein sequence ID" value="PPS04401.1"/>
    <property type="molecule type" value="Genomic_DNA"/>
</dbReference>